<reference evidence="3" key="3">
    <citation type="submission" date="2025-08" db="UniProtKB">
        <authorList>
            <consortium name="Ensembl"/>
        </authorList>
    </citation>
    <scope>IDENTIFICATION</scope>
</reference>
<dbReference type="GO" id="GO:0035091">
    <property type="term" value="F:phosphatidylinositol binding"/>
    <property type="evidence" value="ECO:0007669"/>
    <property type="project" value="TreeGrafter"/>
</dbReference>
<protein>
    <recommendedName>
        <fullName evidence="2">PDZ domain-containing protein</fullName>
    </recommendedName>
</protein>
<feature type="transmembrane region" description="Helical" evidence="1">
    <location>
        <begin position="141"/>
        <end position="158"/>
    </location>
</feature>
<dbReference type="GO" id="GO:0007155">
    <property type="term" value="P:cell adhesion"/>
    <property type="evidence" value="ECO:0007669"/>
    <property type="project" value="TreeGrafter"/>
</dbReference>
<dbReference type="PANTHER" id="PTHR16484">
    <property type="entry name" value="PARTITIONING DEFECTIVE 3 RELATED"/>
    <property type="match status" value="1"/>
</dbReference>
<dbReference type="Ensembl" id="ENSAMXT00000057749.1">
    <property type="protein sequence ID" value="ENSAMXP00000031735.1"/>
    <property type="gene ID" value="ENSAMXG00000041939.1"/>
</dbReference>
<dbReference type="SUPFAM" id="SSF50156">
    <property type="entry name" value="PDZ domain-like"/>
    <property type="match status" value="1"/>
</dbReference>
<feature type="domain" description="PDZ" evidence="2">
    <location>
        <begin position="1"/>
        <end position="56"/>
    </location>
</feature>
<dbReference type="InterPro" id="IPR001478">
    <property type="entry name" value="PDZ"/>
</dbReference>
<dbReference type="GO" id="GO:0051660">
    <property type="term" value="P:establishment of centrosome localization"/>
    <property type="evidence" value="ECO:0007669"/>
    <property type="project" value="TreeGrafter"/>
</dbReference>
<dbReference type="GO" id="GO:0030010">
    <property type="term" value="P:establishment of cell polarity"/>
    <property type="evidence" value="ECO:0007669"/>
    <property type="project" value="TreeGrafter"/>
</dbReference>
<dbReference type="Pfam" id="PF00595">
    <property type="entry name" value="PDZ"/>
    <property type="match status" value="1"/>
</dbReference>
<keyword evidence="1" id="KW-0472">Membrane</keyword>
<keyword evidence="1" id="KW-1133">Transmembrane helix</keyword>
<dbReference type="GO" id="GO:0005912">
    <property type="term" value="C:adherens junction"/>
    <property type="evidence" value="ECO:0007669"/>
    <property type="project" value="TreeGrafter"/>
</dbReference>
<organism evidence="3 4">
    <name type="scientific">Astyanax mexicanus</name>
    <name type="common">Blind cave fish</name>
    <name type="synonym">Astyanax fasciatus mexicanus</name>
    <dbReference type="NCBI Taxonomy" id="7994"/>
    <lineage>
        <taxon>Eukaryota</taxon>
        <taxon>Metazoa</taxon>
        <taxon>Chordata</taxon>
        <taxon>Craniata</taxon>
        <taxon>Vertebrata</taxon>
        <taxon>Euteleostomi</taxon>
        <taxon>Actinopterygii</taxon>
        <taxon>Neopterygii</taxon>
        <taxon>Teleostei</taxon>
        <taxon>Ostariophysi</taxon>
        <taxon>Characiformes</taxon>
        <taxon>Characoidei</taxon>
        <taxon>Acestrorhamphidae</taxon>
        <taxon>Acestrorhamphinae</taxon>
        <taxon>Astyanax</taxon>
    </lineage>
</organism>
<reference evidence="4" key="2">
    <citation type="journal article" date="2014" name="Nat. Commun.">
        <title>The cavefish genome reveals candidate genes for eye loss.</title>
        <authorList>
            <person name="McGaugh S.E."/>
            <person name="Gross J.B."/>
            <person name="Aken B."/>
            <person name="Blin M."/>
            <person name="Borowsky R."/>
            <person name="Chalopin D."/>
            <person name="Hinaux H."/>
            <person name="Jeffery W.R."/>
            <person name="Keene A."/>
            <person name="Ma L."/>
            <person name="Minx P."/>
            <person name="Murphy D."/>
            <person name="O'Quin K.E."/>
            <person name="Retaux S."/>
            <person name="Rohner N."/>
            <person name="Searle S.M."/>
            <person name="Stahl B.A."/>
            <person name="Tabin C."/>
            <person name="Volff J.N."/>
            <person name="Yoshizawa M."/>
            <person name="Warren W.C."/>
        </authorList>
    </citation>
    <scope>NUCLEOTIDE SEQUENCE [LARGE SCALE GENOMIC DNA]</scope>
    <source>
        <strain evidence="4">female</strain>
    </source>
</reference>
<evidence type="ECO:0000256" key="1">
    <source>
        <dbReference type="SAM" id="Phobius"/>
    </source>
</evidence>
<proteinExistence type="predicted"/>
<dbReference type="GO" id="GO:0008104">
    <property type="term" value="P:intracellular protein localization"/>
    <property type="evidence" value="ECO:0007669"/>
    <property type="project" value="TreeGrafter"/>
</dbReference>
<evidence type="ECO:0000313" key="4">
    <source>
        <dbReference type="Proteomes" id="UP000018467"/>
    </source>
</evidence>
<dbReference type="InterPro" id="IPR036034">
    <property type="entry name" value="PDZ_sf"/>
</dbReference>
<dbReference type="GO" id="GO:0000226">
    <property type="term" value="P:microtubule cytoskeleton organization"/>
    <property type="evidence" value="ECO:0007669"/>
    <property type="project" value="TreeGrafter"/>
</dbReference>
<dbReference type="Gene3D" id="2.30.42.10">
    <property type="match status" value="1"/>
</dbReference>
<keyword evidence="1" id="KW-0812">Transmembrane</keyword>
<dbReference type="GO" id="GO:0045197">
    <property type="term" value="P:establishment or maintenance of epithelial cell apical/basal polarity"/>
    <property type="evidence" value="ECO:0007669"/>
    <property type="project" value="TreeGrafter"/>
</dbReference>
<dbReference type="InterPro" id="IPR052213">
    <property type="entry name" value="PAR3"/>
</dbReference>
<accession>A0A3B1IQI9</accession>
<dbReference type="GO" id="GO:0043296">
    <property type="term" value="C:apical junction complex"/>
    <property type="evidence" value="ECO:0007669"/>
    <property type="project" value="TreeGrafter"/>
</dbReference>
<feature type="transmembrane region" description="Helical" evidence="1">
    <location>
        <begin position="109"/>
        <end position="129"/>
    </location>
</feature>
<dbReference type="GO" id="GO:0005938">
    <property type="term" value="C:cell cortex"/>
    <property type="evidence" value="ECO:0007669"/>
    <property type="project" value="TreeGrafter"/>
</dbReference>
<reference evidence="4" key="1">
    <citation type="submission" date="2013-03" db="EMBL/GenBank/DDBJ databases">
        <authorList>
            <person name="Jeffery W."/>
            <person name="Warren W."/>
            <person name="Wilson R.K."/>
        </authorList>
    </citation>
    <scope>NUCLEOTIDE SEQUENCE</scope>
    <source>
        <strain evidence="4">female</strain>
    </source>
</reference>
<evidence type="ECO:0000259" key="2">
    <source>
        <dbReference type="PROSITE" id="PS50106"/>
    </source>
</evidence>
<dbReference type="GO" id="GO:0016324">
    <property type="term" value="C:apical plasma membrane"/>
    <property type="evidence" value="ECO:0007669"/>
    <property type="project" value="TreeGrafter"/>
</dbReference>
<reference evidence="3" key="4">
    <citation type="submission" date="2025-09" db="UniProtKB">
        <authorList>
            <consortium name="Ensembl"/>
        </authorList>
    </citation>
    <scope>IDENTIFICATION</scope>
</reference>
<dbReference type="InParanoid" id="A0A3B1IQI9"/>
<name>A0A3B1IQI9_ASTMX</name>
<dbReference type="PANTHER" id="PTHR16484:SF4">
    <property type="entry name" value="PARTITIONING DEFECTIVE 3 HOMOLOG B"/>
    <property type="match status" value="1"/>
</dbReference>
<dbReference type="Proteomes" id="UP000018467">
    <property type="component" value="Unassembled WGS sequence"/>
</dbReference>
<evidence type="ECO:0000313" key="3">
    <source>
        <dbReference type="Ensembl" id="ENSAMXP00000031735.1"/>
    </source>
</evidence>
<sequence length="159" mass="17721">INGNQSEAPLEMGFHQFAIFNSSVHGPGPILVKSILPRGAAVKDGRLQSGDRILEVRITLLKVKLNRFQLLLLQKTAYLSLTEICVSTTGQWSGHNGPFTGRAGEHLRVAASSMWTLIVTLSDITFIIYTYSAVKKCLPTYRFQVFVFFVILTCFRLSN</sequence>
<dbReference type="PROSITE" id="PS50106">
    <property type="entry name" value="PDZ"/>
    <property type="match status" value="1"/>
</dbReference>
<dbReference type="AlphaFoldDB" id="A0A3B1IQI9"/>
<keyword evidence="4" id="KW-1185">Reference proteome</keyword>
<dbReference type="STRING" id="7994.ENSAMXP00000031735"/>